<evidence type="ECO:0000313" key="4">
    <source>
        <dbReference type="RefSeq" id="XP_025410382.1"/>
    </source>
</evidence>
<name>A0A8B8FII9_9HEMI</name>
<evidence type="ECO:0000259" key="2">
    <source>
        <dbReference type="Pfam" id="PF05699"/>
    </source>
</evidence>
<gene>
    <name evidence="4" type="primary">LOC112683535</name>
</gene>
<proteinExistence type="predicted"/>
<accession>A0A8B8FII9</accession>
<dbReference type="InterPro" id="IPR012337">
    <property type="entry name" value="RNaseH-like_sf"/>
</dbReference>
<dbReference type="SUPFAM" id="SSF53098">
    <property type="entry name" value="Ribonuclease H-like"/>
    <property type="match status" value="1"/>
</dbReference>
<feature type="compositionally biased region" description="Basic and acidic residues" evidence="1">
    <location>
        <begin position="205"/>
        <end position="224"/>
    </location>
</feature>
<sequence length="249" mass="28263">MGSAILPVIFSLKSKLSQITQLNESDDTDINGGQIKNMYTTIIEVLDQRYQDNALLIMCTVLDPRFKIEYIKYNDLSVLKKTIAEFCETTYERIESDSYVNNISNQLASQKKPKTGLSVIFGTPENNNMDNFQEVPLSQKIKNELDLYINNPKIGVEQDSLDWWNINKTTYPIMFVSAKKVMTIQATSLASERIFSKGGISGYESTERKEDDATKESYTGEKKTVSRRGCQMPPLTDLKVALIVVPSRW</sequence>
<evidence type="ECO:0000256" key="1">
    <source>
        <dbReference type="SAM" id="MobiDB-lite"/>
    </source>
</evidence>
<reference evidence="4" key="1">
    <citation type="submission" date="2025-08" db="UniProtKB">
        <authorList>
            <consortium name="RefSeq"/>
        </authorList>
    </citation>
    <scope>IDENTIFICATION</scope>
    <source>
        <tissue evidence="4">Whole body</tissue>
    </source>
</reference>
<evidence type="ECO:0000313" key="3">
    <source>
        <dbReference type="Proteomes" id="UP000694846"/>
    </source>
</evidence>
<keyword evidence="3" id="KW-1185">Reference proteome</keyword>
<organism evidence="3 4">
    <name type="scientific">Sipha flava</name>
    <name type="common">yellow sugarcane aphid</name>
    <dbReference type="NCBI Taxonomy" id="143950"/>
    <lineage>
        <taxon>Eukaryota</taxon>
        <taxon>Metazoa</taxon>
        <taxon>Ecdysozoa</taxon>
        <taxon>Arthropoda</taxon>
        <taxon>Hexapoda</taxon>
        <taxon>Insecta</taxon>
        <taxon>Pterygota</taxon>
        <taxon>Neoptera</taxon>
        <taxon>Paraneoptera</taxon>
        <taxon>Hemiptera</taxon>
        <taxon>Sternorrhyncha</taxon>
        <taxon>Aphidomorpha</taxon>
        <taxon>Aphidoidea</taxon>
        <taxon>Aphididae</taxon>
        <taxon>Sipha</taxon>
    </lineage>
</organism>
<dbReference type="PANTHER" id="PTHR23272">
    <property type="entry name" value="BED FINGER-RELATED"/>
    <property type="match status" value="1"/>
</dbReference>
<dbReference type="AlphaFoldDB" id="A0A8B8FII9"/>
<dbReference type="Pfam" id="PF05699">
    <property type="entry name" value="Dimer_Tnp_hAT"/>
    <property type="match status" value="1"/>
</dbReference>
<dbReference type="Proteomes" id="UP000694846">
    <property type="component" value="Unplaced"/>
</dbReference>
<dbReference type="GeneID" id="112683535"/>
<protein>
    <submittedName>
        <fullName evidence="4">Zinc finger BED domain-containing protein DAYSLEEPER-like</fullName>
    </submittedName>
</protein>
<dbReference type="InterPro" id="IPR008906">
    <property type="entry name" value="HATC_C_dom"/>
</dbReference>
<dbReference type="RefSeq" id="XP_025410382.1">
    <property type="nucleotide sequence ID" value="XM_025554597.1"/>
</dbReference>
<feature type="domain" description="HAT C-terminal dimerisation" evidence="2">
    <location>
        <begin position="144"/>
        <end position="209"/>
    </location>
</feature>
<dbReference type="OrthoDB" id="1607513at2759"/>
<feature type="region of interest" description="Disordered" evidence="1">
    <location>
        <begin position="202"/>
        <end position="229"/>
    </location>
</feature>
<dbReference type="GO" id="GO:0046983">
    <property type="term" value="F:protein dimerization activity"/>
    <property type="evidence" value="ECO:0007669"/>
    <property type="project" value="InterPro"/>
</dbReference>